<dbReference type="InterPro" id="IPR032675">
    <property type="entry name" value="LRR_dom_sf"/>
</dbReference>
<evidence type="ECO:0000313" key="3">
    <source>
        <dbReference type="Proteomes" id="UP000827284"/>
    </source>
</evidence>
<dbReference type="EMBL" id="BQFW01000012">
    <property type="protein sequence ID" value="GJJ76131.1"/>
    <property type="molecule type" value="Genomic_DNA"/>
</dbReference>
<evidence type="ECO:0000256" key="1">
    <source>
        <dbReference type="SAM" id="MobiDB-lite"/>
    </source>
</evidence>
<dbReference type="Proteomes" id="UP000827284">
    <property type="component" value="Unassembled WGS sequence"/>
</dbReference>
<dbReference type="AlphaFoldDB" id="A0A9P3HGG9"/>
<feature type="region of interest" description="Disordered" evidence="1">
    <location>
        <begin position="547"/>
        <end position="603"/>
    </location>
</feature>
<reference evidence="2" key="1">
    <citation type="submission" date="2021-11" db="EMBL/GenBank/DDBJ databases">
        <authorList>
            <person name="Herlambang A."/>
            <person name="Guo Y."/>
            <person name="Takashima Y."/>
            <person name="Nishizawa T."/>
        </authorList>
    </citation>
    <scope>NUCLEOTIDE SEQUENCE</scope>
    <source>
        <strain evidence="2">E1425</strain>
    </source>
</reference>
<dbReference type="OrthoDB" id="2432222at2759"/>
<name>A0A9P3HGG9_9FUNG</name>
<organism evidence="2 3">
    <name type="scientific">Entomortierella parvispora</name>
    <dbReference type="NCBI Taxonomy" id="205924"/>
    <lineage>
        <taxon>Eukaryota</taxon>
        <taxon>Fungi</taxon>
        <taxon>Fungi incertae sedis</taxon>
        <taxon>Mucoromycota</taxon>
        <taxon>Mortierellomycotina</taxon>
        <taxon>Mortierellomycetes</taxon>
        <taxon>Mortierellales</taxon>
        <taxon>Mortierellaceae</taxon>
        <taxon>Entomortierella</taxon>
    </lineage>
</organism>
<dbReference type="SUPFAM" id="SSF52047">
    <property type="entry name" value="RNI-like"/>
    <property type="match status" value="1"/>
</dbReference>
<keyword evidence="3" id="KW-1185">Reference proteome</keyword>
<proteinExistence type="predicted"/>
<sequence>MPDSIPVTTVVPRSQSVCRDGRNPLHVPEILNMVASHIHNSSGKGRTSALASCLQVSWSFYWVFAPRLWAEITLLNPFSYPSGSLLANARFVQSLRLLSAPWRRLLKIQFPHLTSLEFEGLTWMEGSSRALIRKHSATLKMLDLGCGPPAEWNPEAEQPSTLDTLPELPTLQNLKIFDAALVGAERTTAFWTLCGSQLLELTFMYGWIFGTPSQLESASTTRLRKVHLRNMCLDQESLDQLVRILTQSPDLEELTWDQDGVDNLLSSLVSLIKKISKTEVPPLWPHLKKLKFVETAHPLGDQIMGKALGCLSFNLQVFSIHCPTFGAHSARALLAIHSGTLTHLCFDECSAFTSAMLNDCLCSCERLVSVQADGILASDIVQVTTRPWLCQDLRQWGVPIYMDQKDAYQQVFQQLSTLKHVQDLDLRPKMVSPWYELFTGYRNERIQLQLSLGMGSLETMQELKTLDFREPYRMRSFCYRVKAIDWRWMLSAFSQLKELSMTVDDDDMGEYYGELKRRGITFKDVQKKGNWAEEDGYENFEERDQYLHPFYDDEYDDDDDDDGDDDDDDDDDDDGDDDDDDDDDDNDDDDDGSFDEEGEDWFE</sequence>
<reference evidence="2" key="2">
    <citation type="journal article" date="2022" name="Microbiol. Resour. Announc.">
        <title>Whole-Genome Sequence of Entomortierella parvispora E1425, a Mucoromycotan Fungus Associated with Burkholderiaceae-Related Endosymbiotic Bacteria.</title>
        <authorList>
            <person name="Herlambang A."/>
            <person name="Guo Y."/>
            <person name="Takashima Y."/>
            <person name="Narisawa K."/>
            <person name="Ohta H."/>
            <person name="Nishizawa T."/>
        </authorList>
    </citation>
    <scope>NUCLEOTIDE SEQUENCE</scope>
    <source>
        <strain evidence="2">E1425</strain>
    </source>
</reference>
<evidence type="ECO:0000313" key="2">
    <source>
        <dbReference type="EMBL" id="GJJ76131.1"/>
    </source>
</evidence>
<protein>
    <submittedName>
        <fullName evidence="2">Uncharacterized protein</fullName>
    </submittedName>
</protein>
<feature type="compositionally biased region" description="Acidic residues" evidence="1">
    <location>
        <begin position="552"/>
        <end position="603"/>
    </location>
</feature>
<accession>A0A9P3HGG9</accession>
<comment type="caution">
    <text evidence="2">The sequence shown here is derived from an EMBL/GenBank/DDBJ whole genome shotgun (WGS) entry which is preliminary data.</text>
</comment>
<dbReference type="Gene3D" id="3.80.10.10">
    <property type="entry name" value="Ribonuclease Inhibitor"/>
    <property type="match status" value="1"/>
</dbReference>
<gene>
    <name evidence="2" type="ORF">EMPS_08490</name>
</gene>